<evidence type="ECO:0000313" key="3">
    <source>
        <dbReference type="Proteomes" id="UP001521222"/>
    </source>
</evidence>
<organism evidence="2 3">
    <name type="scientific">Nothophoma quercina</name>
    <dbReference type="NCBI Taxonomy" id="749835"/>
    <lineage>
        <taxon>Eukaryota</taxon>
        <taxon>Fungi</taxon>
        <taxon>Dikarya</taxon>
        <taxon>Ascomycota</taxon>
        <taxon>Pezizomycotina</taxon>
        <taxon>Dothideomycetes</taxon>
        <taxon>Pleosporomycetidae</taxon>
        <taxon>Pleosporales</taxon>
        <taxon>Pleosporineae</taxon>
        <taxon>Didymellaceae</taxon>
        <taxon>Nothophoma</taxon>
    </lineage>
</organism>
<feature type="region of interest" description="Disordered" evidence="1">
    <location>
        <begin position="350"/>
        <end position="386"/>
    </location>
</feature>
<sequence>MRLKLLNGAPLREHLDFSETTLLDVAKCYDLNARTQPIQSTEEQAALKWRDVGVKNIRLRTGWSQPYLYGSGLQGAHDGHSFSIPGIEASSALPEYVTTNFDTTLTLDEDLSIADDYLQQSLVFHDTLLSSQVVQDVAADHTVNSSSFLTTSFGTTTSGFSSPSPVDSQVLVIQVPSAMTVTSLGNLPSAQHLRSIYPQTPTPNFLCALMTNPERREVFVRKGGYKMDLWEVTVGDDTCSNFKVTFWLRPPPQSNNEQNHVQVQLLHTLERLQVGNVVLLRNIALTSFRDTVYGQSLNTAITRARTSVDVLMKSGGMSVARVGGLPAPVVETFMRVKRWARTHVAGDMDNIRERKRGLTGRNRSDKRSFLSSTQDEDLPPDTMEDT</sequence>
<evidence type="ECO:0000313" key="2">
    <source>
        <dbReference type="EMBL" id="KAL1604344.1"/>
    </source>
</evidence>
<feature type="compositionally biased region" description="Acidic residues" evidence="1">
    <location>
        <begin position="374"/>
        <end position="386"/>
    </location>
</feature>
<name>A0ABR3RIS8_9PLEO</name>
<dbReference type="EMBL" id="JAKIXB020000011">
    <property type="protein sequence ID" value="KAL1604344.1"/>
    <property type="molecule type" value="Genomic_DNA"/>
</dbReference>
<accession>A0ABR3RIS8</accession>
<protein>
    <submittedName>
        <fullName evidence="2">Uncharacterized protein</fullName>
    </submittedName>
</protein>
<evidence type="ECO:0000256" key="1">
    <source>
        <dbReference type="SAM" id="MobiDB-lite"/>
    </source>
</evidence>
<dbReference type="Proteomes" id="UP001521222">
    <property type="component" value="Unassembled WGS sequence"/>
</dbReference>
<gene>
    <name evidence="2" type="ORF">SLS59_004141</name>
</gene>
<reference evidence="2 3" key="1">
    <citation type="submission" date="2024-02" db="EMBL/GenBank/DDBJ databases">
        <title>De novo assembly and annotation of 12 fungi associated with fruit tree decline syndrome in Ontario, Canada.</title>
        <authorList>
            <person name="Sulman M."/>
            <person name="Ellouze W."/>
            <person name="Ilyukhin E."/>
        </authorList>
    </citation>
    <scope>NUCLEOTIDE SEQUENCE [LARGE SCALE GENOMIC DNA]</scope>
    <source>
        <strain evidence="2 3">M97-236</strain>
    </source>
</reference>
<proteinExistence type="predicted"/>
<comment type="caution">
    <text evidence="2">The sequence shown here is derived from an EMBL/GenBank/DDBJ whole genome shotgun (WGS) entry which is preliminary data.</text>
</comment>
<keyword evidence="3" id="KW-1185">Reference proteome</keyword>